<comment type="caution">
    <text evidence="2">The sequence shown here is derived from an EMBL/GenBank/DDBJ whole genome shotgun (WGS) entry which is preliminary data.</text>
</comment>
<dbReference type="PANTHER" id="PTHR43679">
    <property type="entry name" value="OCTANOYLTRANSFERASE LIPM-RELATED"/>
    <property type="match status" value="1"/>
</dbReference>
<sequence length="362" mass="39102">MSEPLHGEYKVPGGKLVAVDLAVSEERISQVHVHGDFFLDPDEALEVINSSLLGTPVTAPPSELARRVQDALDQARIEATLPAPVTMAGFDAHAIAMAVRRALGKASSWADHEISFLDPGPLPPVMHAALDEVLGRELAAGRRGPTFRFWEWQDPAVVIGSFQSLHNEVDQEAAAALGIQVVRRISGGGAMFMEAGNCITFSLVVPETLVDGMSYEASYAFLDQWVLTALAKVGVQAHYAGLNDIASDAGKLAGAAQKRFVGGAVLHHVTMAYDIDADKMLQVLRIGREKLSDKGTKSANKRVDPVRSQTHLARAEVIASFTETFRELYRVQDSALTADELAKATDLVRTKFGTPEWTARVP</sequence>
<dbReference type="OrthoDB" id="9788148at2"/>
<evidence type="ECO:0000259" key="1">
    <source>
        <dbReference type="PROSITE" id="PS51733"/>
    </source>
</evidence>
<dbReference type="RefSeq" id="WP_098460257.1">
    <property type="nucleotide sequence ID" value="NZ_PDJC01000001.1"/>
</dbReference>
<reference evidence="2 3" key="1">
    <citation type="submission" date="2017-10" db="EMBL/GenBank/DDBJ databases">
        <title>Sequencing the genomes of 1000 actinobacteria strains.</title>
        <authorList>
            <person name="Klenk H.-P."/>
        </authorList>
    </citation>
    <scope>NUCLEOTIDE SEQUENCE [LARGE SCALE GENOMIC DNA]</scope>
    <source>
        <strain evidence="2 3">DSM 15597</strain>
    </source>
</reference>
<dbReference type="SUPFAM" id="SSF55681">
    <property type="entry name" value="Class II aaRS and biotin synthetases"/>
    <property type="match status" value="1"/>
</dbReference>
<dbReference type="CDD" id="cd16443">
    <property type="entry name" value="LplA"/>
    <property type="match status" value="1"/>
</dbReference>
<dbReference type="Proteomes" id="UP000226079">
    <property type="component" value="Unassembled WGS sequence"/>
</dbReference>
<dbReference type="PROSITE" id="PS51733">
    <property type="entry name" value="BPL_LPL_CATALYTIC"/>
    <property type="match status" value="1"/>
</dbReference>
<dbReference type="EMBL" id="PDJC01000001">
    <property type="protein sequence ID" value="PFG16747.1"/>
    <property type="molecule type" value="Genomic_DNA"/>
</dbReference>
<name>A0A2A9CQJ8_9ACTN</name>
<dbReference type="InterPro" id="IPR045864">
    <property type="entry name" value="aa-tRNA-synth_II/BPL/LPL"/>
</dbReference>
<keyword evidence="3" id="KW-1185">Reference proteome</keyword>
<dbReference type="InterPro" id="IPR004143">
    <property type="entry name" value="BPL_LPL_catalytic"/>
</dbReference>
<dbReference type="AlphaFoldDB" id="A0A2A9CQJ8"/>
<protein>
    <submittedName>
        <fullName evidence="2">Lipoate-protein ligase A</fullName>
    </submittedName>
</protein>
<evidence type="ECO:0000313" key="3">
    <source>
        <dbReference type="Proteomes" id="UP000226079"/>
    </source>
</evidence>
<accession>A0A2A9CQJ8</accession>
<dbReference type="InterPro" id="IPR050664">
    <property type="entry name" value="Octanoyltrans_LipM/LipL"/>
</dbReference>
<proteinExistence type="predicted"/>
<dbReference type="Pfam" id="PF21948">
    <property type="entry name" value="LplA-B_cat"/>
    <property type="match status" value="1"/>
</dbReference>
<dbReference type="Gene3D" id="3.30.390.50">
    <property type="entry name" value="CO dehydrogenase flavoprotein, C-terminal domain"/>
    <property type="match status" value="1"/>
</dbReference>
<gene>
    <name evidence="2" type="ORF">ATK74_1300</name>
</gene>
<evidence type="ECO:0000313" key="2">
    <source>
        <dbReference type="EMBL" id="PFG16747.1"/>
    </source>
</evidence>
<dbReference type="PANTHER" id="PTHR43679:SF2">
    <property type="entry name" value="OCTANOYL-[GCVH]:PROTEIN N-OCTANOYLTRANSFERASE"/>
    <property type="match status" value="1"/>
</dbReference>
<organism evidence="2 3">
    <name type="scientific">Propionicimonas paludicola</name>
    <dbReference type="NCBI Taxonomy" id="185243"/>
    <lineage>
        <taxon>Bacteria</taxon>
        <taxon>Bacillati</taxon>
        <taxon>Actinomycetota</taxon>
        <taxon>Actinomycetes</taxon>
        <taxon>Propionibacteriales</taxon>
        <taxon>Nocardioidaceae</taxon>
        <taxon>Propionicimonas</taxon>
    </lineage>
</organism>
<dbReference type="GO" id="GO:0016874">
    <property type="term" value="F:ligase activity"/>
    <property type="evidence" value="ECO:0007669"/>
    <property type="project" value="UniProtKB-KW"/>
</dbReference>
<keyword evidence="2" id="KW-0436">Ligase</keyword>
<feature type="domain" description="BPL/LPL catalytic" evidence="1">
    <location>
        <begin position="141"/>
        <end position="333"/>
    </location>
</feature>
<dbReference type="Gene3D" id="3.30.930.10">
    <property type="entry name" value="Bira Bifunctional Protein, Domain 2"/>
    <property type="match status" value="1"/>
</dbReference>